<evidence type="ECO:0000256" key="6">
    <source>
        <dbReference type="ARBA" id="ARBA00036820"/>
    </source>
</evidence>
<dbReference type="STRING" id="46731.A0A3M6URS4"/>
<dbReference type="EC" id="2.7.1.81" evidence="8"/>
<comment type="caution">
    <text evidence="11">The sequence shown here is derived from an EMBL/GenBank/DDBJ whole genome shotgun (WGS) entry which is preliminary data.</text>
</comment>
<comment type="function">
    <text evidence="7">Catalyzes the GTP-dependent phosphorylation of 5-hydroxy-L-lysine.</text>
</comment>
<keyword evidence="12" id="KW-1185">Reference proteome</keyword>
<evidence type="ECO:0000313" key="11">
    <source>
        <dbReference type="EMBL" id="RMX56299.1"/>
    </source>
</evidence>
<dbReference type="PANTHER" id="PTHR21064:SF1">
    <property type="entry name" value="HYDROXYLYSINE KINASE"/>
    <property type="match status" value="1"/>
</dbReference>
<proteinExistence type="inferred from homology"/>
<protein>
    <recommendedName>
        <fullName evidence="9">Hydroxylysine kinase</fullName>
        <ecNumber evidence="8">2.7.1.81</ecNumber>
    </recommendedName>
</protein>
<organism evidence="11 12">
    <name type="scientific">Pocillopora damicornis</name>
    <name type="common">Cauliflower coral</name>
    <name type="synonym">Millepora damicornis</name>
    <dbReference type="NCBI Taxonomy" id="46731"/>
    <lineage>
        <taxon>Eukaryota</taxon>
        <taxon>Metazoa</taxon>
        <taxon>Cnidaria</taxon>
        <taxon>Anthozoa</taxon>
        <taxon>Hexacorallia</taxon>
        <taxon>Scleractinia</taxon>
        <taxon>Astrocoeniina</taxon>
        <taxon>Pocilloporidae</taxon>
        <taxon>Pocillopora</taxon>
    </lineage>
</organism>
<dbReference type="EMBL" id="RCHS01000872">
    <property type="protein sequence ID" value="RMX56299.1"/>
    <property type="molecule type" value="Genomic_DNA"/>
</dbReference>
<dbReference type="Proteomes" id="UP000275408">
    <property type="component" value="Unassembled WGS sequence"/>
</dbReference>
<dbReference type="Gene3D" id="3.30.200.20">
    <property type="entry name" value="Phosphorylase Kinase, domain 1"/>
    <property type="match status" value="1"/>
</dbReference>
<evidence type="ECO:0000259" key="10">
    <source>
        <dbReference type="Pfam" id="PF01636"/>
    </source>
</evidence>
<comment type="catalytic activity">
    <reaction evidence="6">
        <text>(5R)-5-hydroxy-L-lysine + GTP = (5R)-5-phosphooxy-L-lysine + GDP + H(+)</text>
        <dbReference type="Rhea" id="RHEA:19049"/>
        <dbReference type="ChEBI" id="CHEBI:15378"/>
        <dbReference type="ChEBI" id="CHEBI:37565"/>
        <dbReference type="ChEBI" id="CHEBI:57882"/>
        <dbReference type="ChEBI" id="CHEBI:58189"/>
        <dbReference type="ChEBI" id="CHEBI:58357"/>
        <dbReference type="EC" id="2.7.1.81"/>
    </reaction>
</comment>
<reference evidence="11 12" key="1">
    <citation type="journal article" date="2018" name="Sci. Rep.">
        <title>Comparative analysis of the Pocillopora damicornis genome highlights role of immune system in coral evolution.</title>
        <authorList>
            <person name="Cunning R."/>
            <person name="Bay R.A."/>
            <person name="Gillette P."/>
            <person name="Baker A.C."/>
            <person name="Traylor-Knowles N."/>
        </authorList>
    </citation>
    <scope>NUCLEOTIDE SEQUENCE [LARGE SCALE GENOMIC DNA]</scope>
    <source>
        <strain evidence="11">RSMAS</strain>
        <tissue evidence="11">Whole animal</tissue>
    </source>
</reference>
<evidence type="ECO:0000256" key="7">
    <source>
        <dbReference type="ARBA" id="ARBA00037368"/>
    </source>
</evidence>
<dbReference type="OrthoDB" id="9973935at2759"/>
<dbReference type="GO" id="GO:0005737">
    <property type="term" value="C:cytoplasm"/>
    <property type="evidence" value="ECO:0007669"/>
    <property type="project" value="UniProtKB-SubCell"/>
</dbReference>
<gene>
    <name evidence="11" type="ORF">pdam_00011453</name>
</gene>
<comment type="subcellular location">
    <subcellularLocation>
        <location evidence="1">Cytoplasm</location>
    </subcellularLocation>
</comment>
<evidence type="ECO:0000313" key="12">
    <source>
        <dbReference type="Proteomes" id="UP000275408"/>
    </source>
</evidence>
<dbReference type="AlphaFoldDB" id="A0A3M6URS4"/>
<evidence type="ECO:0000256" key="5">
    <source>
        <dbReference type="ARBA" id="ARBA00022777"/>
    </source>
</evidence>
<dbReference type="Gene3D" id="3.90.1200.10">
    <property type="match status" value="1"/>
</dbReference>
<dbReference type="InterPro" id="IPR011009">
    <property type="entry name" value="Kinase-like_dom_sf"/>
</dbReference>
<dbReference type="InterPro" id="IPR002575">
    <property type="entry name" value="Aminoglycoside_PTrfase"/>
</dbReference>
<dbReference type="Pfam" id="PF01636">
    <property type="entry name" value="APH"/>
    <property type="match status" value="1"/>
</dbReference>
<evidence type="ECO:0000256" key="3">
    <source>
        <dbReference type="ARBA" id="ARBA00022490"/>
    </source>
</evidence>
<evidence type="ECO:0000256" key="8">
    <source>
        <dbReference type="ARBA" id="ARBA00038873"/>
    </source>
</evidence>
<dbReference type="SUPFAM" id="SSF56112">
    <property type="entry name" value="Protein kinase-like (PK-like)"/>
    <property type="match status" value="1"/>
</dbReference>
<evidence type="ECO:0000256" key="4">
    <source>
        <dbReference type="ARBA" id="ARBA00022679"/>
    </source>
</evidence>
<dbReference type="InterPro" id="IPR050249">
    <property type="entry name" value="Pseudomonas-type_ThrB"/>
</dbReference>
<comment type="similarity">
    <text evidence="2">Belongs to the aminoglycoside phosphotransferase family.</text>
</comment>
<accession>A0A3M6URS4</accession>
<evidence type="ECO:0000256" key="2">
    <source>
        <dbReference type="ARBA" id="ARBA00006219"/>
    </source>
</evidence>
<feature type="domain" description="Aminoglycoside phosphotransferase" evidence="10">
    <location>
        <begin position="73"/>
        <end position="292"/>
    </location>
</feature>
<dbReference type="GO" id="GO:0047992">
    <property type="term" value="F:hydroxylysine kinase activity"/>
    <property type="evidence" value="ECO:0007669"/>
    <property type="project" value="UniProtKB-EC"/>
</dbReference>
<dbReference type="PANTHER" id="PTHR21064">
    <property type="entry name" value="AMINOGLYCOSIDE PHOSPHOTRANSFERASE DOMAIN-CONTAINING PROTEIN-RELATED"/>
    <property type="match status" value="1"/>
</dbReference>
<keyword evidence="5" id="KW-0418">Kinase</keyword>
<keyword evidence="3" id="KW-0963">Cytoplasm</keyword>
<name>A0A3M6URS4_POCDA</name>
<evidence type="ECO:0000256" key="9">
    <source>
        <dbReference type="ARBA" id="ARBA00040505"/>
    </source>
</evidence>
<evidence type="ECO:0000256" key="1">
    <source>
        <dbReference type="ARBA" id="ARBA00004496"/>
    </source>
</evidence>
<sequence>MSDESKVNEGQLTLIRPVVDMDEAVRLACTLYGLKLSDICHVKEFEGYDDRNFYLKGTLPHHVDFAHDRLRQNGDEFVLKILNHVDSQDIVYVQGQNEALLFLKEMGFNCPAPIKALNGEYAVTCAIKCGNAETSDGNKQLERIHVVRLLSFVPGKLLVDVPYKAELLFSLGCYTAKMDKVLQEFNHPGVSSLAKKEWDLSQIHTIKSYIPSVTQDDREQKMLTLIYNKFTNDVLPQLKNFSKQVIHGDLNFENILVEPNQCGEEYEVVSVIDFGDMSVSYRLFDVAISMMYIILLGVRQGHSHNEAIQMTGHVLCGYQSIWSLTQSELGLLYWSVAARFFQSFINGVYKQSLEPENPHLSDDCELIMGILQSYTTLTGEEVLNLWLSLA</sequence>
<keyword evidence="4" id="KW-0808">Transferase</keyword>